<dbReference type="GO" id="GO:0004930">
    <property type="term" value="F:G protein-coupled receptor activity"/>
    <property type="evidence" value="ECO:0007669"/>
    <property type="project" value="UniProtKB-KW"/>
</dbReference>
<dbReference type="AlphaFoldDB" id="A0A7K7UQS4"/>
<evidence type="ECO:0000256" key="10">
    <source>
        <dbReference type="SAM" id="Phobius"/>
    </source>
</evidence>
<dbReference type="PROSITE" id="PS50262">
    <property type="entry name" value="G_PROTEIN_RECEP_F1_2"/>
    <property type="match status" value="1"/>
</dbReference>
<proteinExistence type="predicted"/>
<keyword evidence="9" id="KW-0807">Transducer</keyword>
<dbReference type="EMBL" id="VZSZ01020938">
    <property type="protein sequence ID" value="NXA30642.1"/>
    <property type="molecule type" value="Genomic_DNA"/>
</dbReference>
<evidence type="ECO:0000256" key="8">
    <source>
        <dbReference type="ARBA" id="ARBA00023170"/>
    </source>
</evidence>
<feature type="non-terminal residue" evidence="12">
    <location>
        <position position="1"/>
    </location>
</feature>
<keyword evidence="4" id="KW-0716">Sensory transduction</keyword>
<dbReference type="Pfam" id="PF13853">
    <property type="entry name" value="7tm_4"/>
    <property type="match status" value="1"/>
</dbReference>
<feature type="domain" description="G-protein coupled receptors family 1 profile" evidence="11">
    <location>
        <begin position="1"/>
        <end position="196"/>
    </location>
</feature>
<evidence type="ECO:0000256" key="2">
    <source>
        <dbReference type="ARBA" id="ARBA00022475"/>
    </source>
</evidence>
<evidence type="ECO:0000256" key="1">
    <source>
        <dbReference type="ARBA" id="ARBA00004651"/>
    </source>
</evidence>
<dbReference type="Proteomes" id="UP000587655">
    <property type="component" value="Unassembled WGS sequence"/>
</dbReference>
<evidence type="ECO:0000259" key="11">
    <source>
        <dbReference type="PROSITE" id="PS50262"/>
    </source>
</evidence>
<keyword evidence="5 10" id="KW-1133">Transmembrane helix</keyword>
<name>A0A7K7UQS4_9CHAR</name>
<dbReference type="GO" id="GO:0004984">
    <property type="term" value="F:olfactory receptor activity"/>
    <property type="evidence" value="ECO:0007669"/>
    <property type="project" value="InterPro"/>
</dbReference>
<dbReference type="Gene3D" id="1.20.1070.10">
    <property type="entry name" value="Rhodopsin 7-helix transmembrane proteins"/>
    <property type="match status" value="1"/>
</dbReference>
<keyword evidence="6" id="KW-0297">G-protein coupled receptor</keyword>
<dbReference type="InterPro" id="IPR017452">
    <property type="entry name" value="GPCR_Rhodpsn_7TM"/>
</dbReference>
<sequence length="196" mass="21772">LHTPMYFFLLNLSIMDLGSISATVPKSMANGLWDSMVISYYRCTAQVFWFLFFVSSEYYLLTVMAYDCYIVICKPLHYGTLMDSRACTKMAASAWGGGFLNAVLHTGNTFSIPLCQGNAVDQFFCEIPQLLKLCCSDSSLRKAGFTVVSLCVACGCFLFLFLSYVQIFEAVLRIPSEQGCHKAFSTCLPHLAVVSL</sequence>
<organism evidence="12 13">
    <name type="scientific">Ibidorhyncha struthersii</name>
    <dbReference type="NCBI Taxonomy" id="425643"/>
    <lineage>
        <taxon>Eukaryota</taxon>
        <taxon>Metazoa</taxon>
        <taxon>Chordata</taxon>
        <taxon>Craniata</taxon>
        <taxon>Vertebrata</taxon>
        <taxon>Euteleostomi</taxon>
        <taxon>Archelosauria</taxon>
        <taxon>Archosauria</taxon>
        <taxon>Dinosauria</taxon>
        <taxon>Saurischia</taxon>
        <taxon>Theropoda</taxon>
        <taxon>Coelurosauria</taxon>
        <taxon>Aves</taxon>
        <taxon>Neognathae</taxon>
        <taxon>Neoaves</taxon>
        <taxon>Charadriiformes</taxon>
        <taxon>Charadriidae</taxon>
        <taxon>Ibidorhyncha</taxon>
    </lineage>
</organism>
<evidence type="ECO:0000256" key="7">
    <source>
        <dbReference type="ARBA" id="ARBA00023136"/>
    </source>
</evidence>
<dbReference type="FunFam" id="1.20.1070.10:FF:000015">
    <property type="entry name" value="Olfactory receptor"/>
    <property type="match status" value="1"/>
</dbReference>
<reference evidence="12 13" key="1">
    <citation type="submission" date="2019-09" db="EMBL/GenBank/DDBJ databases">
        <title>Bird 10,000 Genomes (B10K) Project - Family phase.</title>
        <authorList>
            <person name="Zhang G."/>
        </authorList>
    </citation>
    <scope>NUCLEOTIDE SEQUENCE [LARGE SCALE GENOMIC DNA]</scope>
    <source>
        <strain evidence="12">B10K-DU-030-25</strain>
    </source>
</reference>
<feature type="transmembrane region" description="Helical" evidence="10">
    <location>
        <begin position="47"/>
        <end position="72"/>
    </location>
</feature>
<protein>
    <submittedName>
        <fullName evidence="12">O14J1 protein</fullName>
    </submittedName>
</protein>
<dbReference type="InterPro" id="IPR050516">
    <property type="entry name" value="Olfactory_GPCR"/>
</dbReference>
<evidence type="ECO:0000256" key="3">
    <source>
        <dbReference type="ARBA" id="ARBA00022692"/>
    </source>
</evidence>
<comment type="caution">
    <text evidence="12">The sequence shown here is derived from an EMBL/GenBank/DDBJ whole genome shotgun (WGS) entry which is preliminary data.</text>
</comment>
<evidence type="ECO:0000256" key="9">
    <source>
        <dbReference type="ARBA" id="ARBA00023224"/>
    </source>
</evidence>
<keyword evidence="13" id="KW-1185">Reference proteome</keyword>
<dbReference type="GO" id="GO:0005886">
    <property type="term" value="C:plasma membrane"/>
    <property type="evidence" value="ECO:0007669"/>
    <property type="project" value="UniProtKB-SubCell"/>
</dbReference>
<keyword evidence="8" id="KW-0675">Receptor</keyword>
<accession>A0A7K7UQS4</accession>
<evidence type="ECO:0000256" key="4">
    <source>
        <dbReference type="ARBA" id="ARBA00022725"/>
    </source>
</evidence>
<dbReference type="PRINTS" id="PR00245">
    <property type="entry name" value="OLFACTORYR"/>
</dbReference>
<dbReference type="PANTHER" id="PTHR26452">
    <property type="entry name" value="OLFACTORY RECEPTOR"/>
    <property type="match status" value="1"/>
</dbReference>
<evidence type="ECO:0000256" key="5">
    <source>
        <dbReference type="ARBA" id="ARBA00022989"/>
    </source>
</evidence>
<evidence type="ECO:0000313" key="13">
    <source>
        <dbReference type="Proteomes" id="UP000587655"/>
    </source>
</evidence>
<keyword evidence="3 10" id="KW-0812">Transmembrane</keyword>
<keyword evidence="2" id="KW-1003">Cell membrane</keyword>
<dbReference type="SUPFAM" id="SSF81321">
    <property type="entry name" value="Family A G protein-coupled receptor-like"/>
    <property type="match status" value="1"/>
</dbReference>
<feature type="non-terminal residue" evidence="12">
    <location>
        <position position="196"/>
    </location>
</feature>
<gene>
    <name evidence="12" type="primary">Or14j1_2</name>
    <name evidence="12" type="ORF">IBISTR_R01448</name>
</gene>
<evidence type="ECO:0000313" key="12">
    <source>
        <dbReference type="EMBL" id="NXA30642.1"/>
    </source>
</evidence>
<dbReference type="InterPro" id="IPR000725">
    <property type="entry name" value="Olfact_rcpt"/>
</dbReference>
<feature type="transmembrane region" description="Helical" evidence="10">
    <location>
        <begin position="6"/>
        <end position="26"/>
    </location>
</feature>
<comment type="subcellular location">
    <subcellularLocation>
        <location evidence="1">Cell membrane</location>
        <topology evidence="1">Multi-pass membrane protein</topology>
    </subcellularLocation>
</comment>
<keyword evidence="4" id="KW-0552">Olfaction</keyword>
<keyword evidence="7 10" id="KW-0472">Membrane</keyword>
<feature type="transmembrane region" description="Helical" evidence="10">
    <location>
        <begin position="143"/>
        <end position="165"/>
    </location>
</feature>
<evidence type="ECO:0000256" key="6">
    <source>
        <dbReference type="ARBA" id="ARBA00023040"/>
    </source>
</evidence>